<evidence type="ECO:0000256" key="1">
    <source>
        <dbReference type="ARBA" id="ARBA00022676"/>
    </source>
</evidence>
<dbReference type="Proteomes" id="UP000095598">
    <property type="component" value="Unassembled WGS sequence"/>
</dbReference>
<dbReference type="PANTHER" id="PTHR22916:SF51">
    <property type="entry name" value="GLYCOSYLTRANSFERASE EPSH-RELATED"/>
    <property type="match status" value="1"/>
</dbReference>
<name>A0A173RFW9_ANAHA</name>
<dbReference type="RefSeq" id="WP_055257805.1">
    <property type="nucleotide sequence ID" value="NZ_BAABXM010000001.1"/>
</dbReference>
<proteinExistence type="predicted"/>
<dbReference type="InterPro" id="IPR001173">
    <property type="entry name" value="Glyco_trans_2-like"/>
</dbReference>
<organism evidence="4 5">
    <name type="scientific">Anaerostipes hadrus</name>
    <dbReference type="NCBI Taxonomy" id="649756"/>
    <lineage>
        <taxon>Bacteria</taxon>
        <taxon>Bacillati</taxon>
        <taxon>Bacillota</taxon>
        <taxon>Clostridia</taxon>
        <taxon>Lachnospirales</taxon>
        <taxon>Lachnospiraceae</taxon>
        <taxon>Anaerostipes</taxon>
    </lineage>
</organism>
<reference evidence="4 5" key="1">
    <citation type="submission" date="2015-09" db="EMBL/GenBank/DDBJ databases">
        <authorList>
            <consortium name="Pathogen Informatics"/>
        </authorList>
    </citation>
    <scope>NUCLEOTIDE SEQUENCE [LARGE SCALE GENOMIC DNA]</scope>
    <source>
        <strain evidence="4 5">2789STDY5608868</strain>
    </source>
</reference>
<dbReference type="SUPFAM" id="SSF53448">
    <property type="entry name" value="Nucleotide-diphospho-sugar transferases"/>
    <property type="match status" value="1"/>
</dbReference>
<dbReference type="PANTHER" id="PTHR22916">
    <property type="entry name" value="GLYCOSYLTRANSFERASE"/>
    <property type="match status" value="1"/>
</dbReference>
<dbReference type="EMBL" id="CYXT01000002">
    <property type="protein sequence ID" value="CUM76685.1"/>
    <property type="molecule type" value="Genomic_DNA"/>
</dbReference>
<dbReference type="InterPro" id="IPR029044">
    <property type="entry name" value="Nucleotide-diphossugar_trans"/>
</dbReference>
<feature type="domain" description="Glycosyltransferase 2-like" evidence="3">
    <location>
        <begin position="4"/>
        <end position="170"/>
    </location>
</feature>
<dbReference type="AlphaFoldDB" id="A0A173RFW9"/>
<evidence type="ECO:0000259" key="3">
    <source>
        <dbReference type="Pfam" id="PF00535"/>
    </source>
</evidence>
<sequence length="327" mass="38289">MKISVIIPVYNTEKYLKECVESVLAQTYHNLEILLINDGATDSSPQICESYAKQDARIKLIHKENGGLSDTRNTGIKQCSGDYVLFLDSDDYWDDPKMVEKLANQMQQYPVDILNFRYKKYMEDTKQFISCLKSVEDIKQQEKDQILERLINEGLYISSACNKLISASFLKTNELYFEKGITSEDIDWCARMLIECGSIGYNNTEAYVYRQRSESITHTISYKNIYDLSNNVKKCVRFGQEIPKGTKFYELYHDFAAYQYGTLLLSNTLVDGDKDRIKAVMKEMKDYSWLLTYHVNPKIKLQYYVKKIVGYNNLIRFLKLYTKIKRY</sequence>
<evidence type="ECO:0000256" key="2">
    <source>
        <dbReference type="ARBA" id="ARBA00022679"/>
    </source>
</evidence>
<dbReference type="GO" id="GO:0016757">
    <property type="term" value="F:glycosyltransferase activity"/>
    <property type="evidence" value="ECO:0007669"/>
    <property type="project" value="UniProtKB-KW"/>
</dbReference>
<protein>
    <submittedName>
        <fullName evidence="4">Chondroitin polymerase</fullName>
    </submittedName>
</protein>
<keyword evidence="2" id="KW-0808">Transferase</keyword>
<gene>
    <name evidence="4" type="primary">kfoC_1</name>
    <name evidence="4" type="ORF">ERS852425_00481</name>
</gene>
<dbReference type="Pfam" id="PF00535">
    <property type="entry name" value="Glycos_transf_2"/>
    <property type="match status" value="1"/>
</dbReference>
<evidence type="ECO:0000313" key="4">
    <source>
        <dbReference type="EMBL" id="CUM76685.1"/>
    </source>
</evidence>
<dbReference type="CDD" id="cd00761">
    <property type="entry name" value="Glyco_tranf_GTA_type"/>
    <property type="match status" value="1"/>
</dbReference>
<accession>A0A173RFW9</accession>
<dbReference type="Gene3D" id="3.90.550.10">
    <property type="entry name" value="Spore Coat Polysaccharide Biosynthesis Protein SpsA, Chain A"/>
    <property type="match status" value="1"/>
</dbReference>
<keyword evidence="1" id="KW-0328">Glycosyltransferase</keyword>
<evidence type="ECO:0000313" key="5">
    <source>
        <dbReference type="Proteomes" id="UP000095598"/>
    </source>
</evidence>